<evidence type="ECO:0000313" key="3">
    <source>
        <dbReference type="Proteomes" id="UP000576393"/>
    </source>
</evidence>
<organism evidence="2 3">
    <name type="scientific">Streptosporangium sandarakinum</name>
    <dbReference type="NCBI Taxonomy" id="1260955"/>
    <lineage>
        <taxon>Bacteria</taxon>
        <taxon>Bacillati</taxon>
        <taxon>Actinomycetota</taxon>
        <taxon>Actinomycetes</taxon>
        <taxon>Streptosporangiales</taxon>
        <taxon>Streptosporangiaceae</taxon>
        <taxon>Streptosporangium</taxon>
    </lineage>
</organism>
<reference evidence="2 3" key="1">
    <citation type="submission" date="2020-07" db="EMBL/GenBank/DDBJ databases">
        <title>Sequencing the genomes of 1000 actinobacteria strains.</title>
        <authorList>
            <person name="Klenk H.-P."/>
        </authorList>
    </citation>
    <scope>NUCLEOTIDE SEQUENCE [LARGE SCALE GENOMIC DNA]</scope>
    <source>
        <strain evidence="2 3">DSM 45763</strain>
    </source>
</reference>
<sequence length="197" mass="20634">MNRHPNDGDQETGSDLRTVGRDRHGRRVDGRRRTRAARLVPFPPVVIAAALTAPVCVPTVPTARQYPPANPDTRMRLNLTGATLIDFDLASGHVTQANFDKATFIGEADFDEATFSEDANFDGAAFTEGVGFGAATFTGDVGLGGAVVVNPAAQHVWPEGWRLETTPEGTAHLAREETDGGPATGSLTGSGGPTAVP</sequence>
<dbReference type="Gene3D" id="2.160.20.80">
    <property type="entry name" value="E3 ubiquitin-protein ligase SopA"/>
    <property type="match status" value="1"/>
</dbReference>
<feature type="compositionally biased region" description="Gly residues" evidence="1">
    <location>
        <begin position="188"/>
        <end position="197"/>
    </location>
</feature>
<dbReference type="SUPFAM" id="SSF141571">
    <property type="entry name" value="Pentapeptide repeat-like"/>
    <property type="match status" value="1"/>
</dbReference>
<protein>
    <recommendedName>
        <fullName evidence="4">Pentapeptide repeat-containing protein</fullName>
    </recommendedName>
</protein>
<dbReference type="InterPro" id="IPR001646">
    <property type="entry name" value="5peptide_repeat"/>
</dbReference>
<feature type="region of interest" description="Disordered" evidence="1">
    <location>
        <begin position="174"/>
        <end position="197"/>
    </location>
</feature>
<dbReference type="RefSeq" id="WP_179817793.1">
    <property type="nucleotide sequence ID" value="NZ_JACCCO010000001.1"/>
</dbReference>
<accession>A0A852US49</accession>
<dbReference type="Pfam" id="PF13576">
    <property type="entry name" value="Pentapeptide_3"/>
    <property type="match status" value="1"/>
</dbReference>
<gene>
    <name evidence="2" type="ORF">HDA43_000123</name>
</gene>
<dbReference type="AlphaFoldDB" id="A0A852US49"/>
<evidence type="ECO:0000256" key="1">
    <source>
        <dbReference type="SAM" id="MobiDB-lite"/>
    </source>
</evidence>
<feature type="region of interest" description="Disordered" evidence="1">
    <location>
        <begin position="1"/>
        <end position="32"/>
    </location>
</feature>
<dbReference type="EMBL" id="JACCCO010000001">
    <property type="protein sequence ID" value="NYF37964.1"/>
    <property type="molecule type" value="Genomic_DNA"/>
</dbReference>
<evidence type="ECO:0000313" key="2">
    <source>
        <dbReference type="EMBL" id="NYF37964.1"/>
    </source>
</evidence>
<proteinExistence type="predicted"/>
<keyword evidence="3" id="KW-1185">Reference proteome</keyword>
<evidence type="ECO:0008006" key="4">
    <source>
        <dbReference type="Google" id="ProtNLM"/>
    </source>
</evidence>
<feature type="compositionally biased region" description="Basic residues" evidence="1">
    <location>
        <begin position="23"/>
        <end position="32"/>
    </location>
</feature>
<dbReference type="Proteomes" id="UP000576393">
    <property type="component" value="Unassembled WGS sequence"/>
</dbReference>
<comment type="caution">
    <text evidence="2">The sequence shown here is derived from an EMBL/GenBank/DDBJ whole genome shotgun (WGS) entry which is preliminary data.</text>
</comment>
<name>A0A852US49_9ACTN</name>